<feature type="non-terminal residue" evidence="2">
    <location>
        <position position="1"/>
    </location>
</feature>
<name>A0A0D0E8E0_9AGAM</name>
<evidence type="ECO:0000313" key="2">
    <source>
        <dbReference type="EMBL" id="KIK98409.1"/>
    </source>
</evidence>
<feature type="compositionally biased region" description="Pro residues" evidence="1">
    <location>
        <begin position="105"/>
        <end position="117"/>
    </location>
</feature>
<evidence type="ECO:0000256" key="1">
    <source>
        <dbReference type="SAM" id="MobiDB-lite"/>
    </source>
</evidence>
<feature type="compositionally biased region" description="Polar residues" evidence="1">
    <location>
        <begin position="70"/>
        <end position="95"/>
    </location>
</feature>
<protein>
    <submittedName>
        <fullName evidence="2">Uncharacterized protein</fullName>
    </submittedName>
</protein>
<organism evidence="2 3">
    <name type="scientific">Paxillus rubicundulus Ve08.2h10</name>
    <dbReference type="NCBI Taxonomy" id="930991"/>
    <lineage>
        <taxon>Eukaryota</taxon>
        <taxon>Fungi</taxon>
        <taxon>Dikarya</taxon>
        <taxon>Basidiomycota</taxon>
        <taxon>Agaricomycotina</taxon>
        <taxon>Agaricomycetes</taxon>
        <taxon>Agaricomycetidae</taxon>
        <taxon>Boletales</taxon>
        <taxon>Paxilineae</taxon>
        <taxon>Paxillaceae</taxon>
        <taxon>Paxillus</taxon>
    </lineage>
</organism>
<gene>
    <name evidence="2" type="ORF">PAXRUDRAFT_49537</name>
</gene>
<sequence length="241" mass="27182">LWYNCICGKHNFRQPHLMLLAMWYHHLQGASSDYKWQQMWDANPQAPINCTLRDMASHRCDSILPTQKWGQEADTTPTSPGQHKQASSRFTSRSLPHTPCSYAPPQSPLHSPTPLPSPPQVLLTCPLPHSLLHLLQLMSTFFYEHRPCPDIDIEVLQHSATFQPMLDTMSFIQALRSTSTTDPVTKLSDNALNRLCNPPNIPLLIDNPGVQHSIFTYLALEHSSQVAYEGVCCSSKHNFMG</sequence>
<feature type="non-terminal residue" evidence="2">
    <location>
        <position position="241"/>
    </location>
</feature>
<reference evidence="2 3" key="1">
    <citation type="submission" date="2014-04" db="EMBL/GenBank/DDBJ databases">
        <authorList>
            <consortium name="DOE Joint Genome Institute"/>
            <person name="Kuo A."/>
            <person name="Kohler A."/>
            <person name="Jargeat P."/>
            <person name="Nagy L.G."/>
            <person name="Floudas D."/>
            <person name="Copeland A."/>
            <person name="Barry K.W."/>
            <person name="Cichocki N."/>
            <person name="Veneault-Fourrey C."/>
            <person name="LaButti K."/>
            <person name="Lindquist E.A."/>
            <person name="Lipzen A."/>
            <person name="Lundell T."/>
            <person name="Morin E."/>
            <person name="Murat C."/>
            <person name="Sun H."/>
            <person name="Tunlid A."/>
            <person name="Henrissat B."/>
            <person name="Grigoriev I.V."/>
            <person name="Hibbett D.S."/>
            <person name="Martin F."/>
            <person name="Nordberg H.P."/>
            <person name="Cantor M.N."/>
            <person name="Hua S.X."/>
        </authorList>
    </citation>
    <scope>NUCLEOTIDE SEQUENCE [LARGE SCALE GENOMIC DNA]</scope>
    <source>
        <strain evidence="2 3">Ve08.2h10</strain>
    </source>
</reference>
<dbReference type="HOGENOM" id="CLU_007337_5_0_1"/>
<accession>A0A0D0E8E0</accession>
<dbReference type="OrthoDB" id="3266386at2759"/>
<proteinExistence type="predicted"/>
<dbReference type="InParanoid" id="A0A0D0E8E0"/>
<dbReference type="EMBL" id="KN824893">
    <property type="protein sequence ID" value="KIK98409.1"/>
    <property type="molecule type" value="Genomic_DNA"/>
</dbReference>
<keyword evidence="3" id="KW-1185">Reference proteome</keyword>
<evidence type="ECO:0000313" key="3">
    <source>
        <dbReference type="Proteomes" id="UP000054538"/>
    </source>
</evidence>
<feature type="region of interest" description="Disordered" evidence="1">
    <location>
        <begin position="70"/>
        <end position="117"/>
    </location>
</feature>
<dbReference type="Proteomes" id="UP000054538">
    <property type="component" value="Unassembled WGS sequence"/>
</dbReference>
<reference evidence="3" key="2">
    <citation type="submission" date="2015-01" db="EMBL/GenBank/DDBJ databases">
        <title>Evolutionary Origins and Diversification of the Mycorrhizal Mutualists.</title>
        <authorList>
            <consortium name="DOE Joint Genome Institute"/>
            <consortium name="Mycorrhizal Genomics Consortium"/>
            <person name="Kohler A."/>
            <person name="Kuo A."/>
            <person name="Nagy L.G."/>
            <person name="Floudas D."/>
            <person name="Copeland A."/>
            <person name="Barry K.W."/>
            <person name="Cichocki N."/>
            <person name="Veneault-Fourrey C."/>
            <person name="LaButti K."/>
            <person name="Lindquist E.A."/>
            <person name="Lipzen A."/>
            <person name="Lundell T."/>
            <person name="Morin E."/>
            <person name="Murat C."/>
            <person name="Riley R."/>
            <person name="Ohm R."/>
            <person name="Sun H."/>
            <person name="Tunlid A."/>
            <person name="Henrissat B."/>
            <person name="Grigoriev I.V."/>
            <person name="Hibbett D.S."/>
            <person name="Martin F."/>
        </authorList>
    </citation>
    <scope>NUCLEOTIDE SEQUENCE [LARGE SCALE GENOMIC DNA]</scope>
    <source>
        <strain evidence="3">Ve08.2h10</strain>
    </source>
</reference>
<dbReference type="AlphaFoldDB" id="A0A0D0E8E0"/>